<protein>
    <submittedName>
        <fullName evidence="2">Peptidase S58 DmpA</fullName>
    </submittedName>
</protein>
<dbReference type="AlphaFoldDB" id="A8F3S8"/>
<dbReference type="Gene3D" id="3.60.70.12">
    <property type="entry name" value="L-amino peptidase D-ALA esterase/amidase"/>
    <property type="match status" value="1"/>
</dbReference>
<keyword evidence="3" id="KW-1185">Reference proteome</keyword>
<dbReference type="Pfam" id="PF03576">
    <property type="entry name" value="Peptidase_S58"/>
    <property type="match status" value="1"/>
</dbReference>
<evidence type="ECO:0000313" key="2">
    <source>
        <dbReference type="EMBL" id="ABV32812.1"/>
    </source>
</evidence>
<dbReference type="OrthoDB" id="9770388at2"/>
<dbReference type="PANTHER" id="PTHR36512:SF3">
    <property type="entry name" value="BLR5678 PROTEIN"/>
    <property type="match status" value="1"/>
</dbReference>
<dbReference type="eggNOG" id="COG3191">
    <property type="taxonomic scope" value="Bacteria"/>
</dbReference>
<dbReference type="RefSeq" id="WP_012002293.1">
    <property type="nucleotide sequence ID" value="NC_009828.1"/>
</dbReference>
<dbReference type="InterPro" id="IPR016117">
    <property type="entry name" value="ArgJ-like_dom_sf"/>
</dbReference>
<dbReference type="HOGENOM" id="CLU_024709_0_0_0"/>
<dbReference type="PANTHER" id="PTHR36512">
    <property type="entry name" value="D-AMINOPEPTIDASE"/>
    <property type="match status" value="1"/>
</dbReference>
<name>A8F3S8_PSELT</name>
<dbReference type="STRING" id="416591.Tlet_0242"/>
<dbReference type="Proteomes" id="UP000002016">
    <property type="component" value="Chromosome"/>
</dbReference>
<dbReference type="InterPro" id="IPR005321">
    <property type="entry name" value="Peptidase_S58_DmpA"/>
</dbReference>
<reference evidence="2 3" key="1">
    <citation type="submission" date="2007-08" db="EMBL/GenBank/DDBJ databases">
        <title>Complete sequence of Thermotoga lettingae TMO.</title>
        <authorList>
            <consortium name="US DOE Joint Genome Institute"/>
            <person name="Copeland A."/>
            <person name="Lucas S."/>
            <person name="Lapidus A."/>
            <person name="Barry K."/>
            <person name="Glavina del Rio T."/>
            <person name="Dalin E."/>
            <person name="Tice H."/>
            <person name="Pitluck S."/>
            <person name="Foster B."/>
            <person name="Bruce D."/>
            <person name="Schmutz J."/>
            <person name="Larimer F."/>
            <person name="Land M."/>
            <person name="Hauser L."/>
            <person name="Kyrpides N."/>
            <person name="Mikhailova N."/>
            <person name="Nelson K."/>
            <person name="Gogarten J.P."/>
            <person name="Noll K."/>
            <person name="Richardson P."/>
        </authorList>
    </citation>
    <scope>NUCLEOTIDE SEQUENCE [LARGE SCALE GENOMIC DNA]</scope>
    <source>
        <strain evidence="3">ATCC BAA-301 / DSM 14385 / NBRC 107922 / TMO</strain>
    </source>
</reference>
<reference evidence="2 3" key="2">
    <citation type="journal article" date="2009" name="Proc. Natl. Acad. Sci. U.S.A.">
        <title>On the chimeric nature, thermophilic origin, and phylogenetic placement of the Thermotogales.</title>
        <authorList>
            <person name="Zhaxybayeva O."/>
            <person name="Swithers K.S."/>
            <person name="Lapierre P."/>
            <person name="Fournier G.P."/>
            <person name="Bickhart D.M."/>
            <person name="DeBoy R.T."/>
            <person name="Nelson K.E."/>
            <person name="Nesbo C.L."/>
            <person name="Doolittle W.F."/>
            <person name="Gogarten J.P."/>
            <person name="Noll K.M."/>
        </authorList>
    </citation>
    <scope>NUCLEOTIDE SEQUENCE [LARGE SCALE GENOMIC DNA]</scope>
    <source>
        <strain evidence="3">ATCC BAA-301 / DSM 14385 / NBRC 107922 / TMO</strain>
    </source>
</reference>
<evidence type="ECO:0000313" key="3">
    <source>
        <dbReference type="Proteomes" id="UP000002016"/>
    </source>
</evidence>
<gene>
    <name evidence="2" type="ordered locus">Tlet_0242</name>
</gene>
<proteinExistence type="inferred from homology"/>
<sequence length="329" mass="35670">MRKRFRQLGLSFGTLNPATKNLITDVPKVKVGHVTLFSDKPTIVRTGVTAIIPSEDVFQSPVTAAYSALNGFGKSIGLLQIEELGQIETPIVLTNTLSVGYAFQGIVQYMGSRFKFRTLNPVVGECNDGFLNDILYPSVNQKHVIEAIESASENFELGSVGAGTGMICFGFKGGIGSSSRILKKDRILGVLVLANFGAFDDLHILGTKAADHIKTGILKRQANGSIIIIVATNVALDSRQLKRLSRHSFLALGMLGAPGYHSSGDICIAFSTEKGYSEESRDFFDLLFRAVVECTYEAICDALFCAETTDGFLGKAQAMPTNWIRRLQS</sequence>
<dbReference type="KEGG" id="tle:Tlet_0242"/>
<accession>A8F3S8</accession>
<organism evidence="2 3">
    <name type="scientific">Pseudothermotoga lettingae (strain ATCC BAA-301 / DSM 14385 / NBRC 107922 / TMO)</name>
    <name type="common">Thermotoga lettingae</name>
    <dbReference type="NCBI Taxonomy" id="416591"/>
    <lineage>
        <taxon>Bacteria</taxon>
        <taxon>Thermotogati</taxon>
        <taxon>Thermotogota</taxon>
        <taxon>Thermotogae</taxon>
        <taxon>Thermotogales</taxon>
        <taxon>Thermotogaceae</taxon>
        <taxon>Pseudothermotoga</taxon>
    </lineage>
</organism>
<dbReference type="SUPFAM" id="SSF56266">
    <property type="entry name" value="DmpA/ArgJ-like"/>
    <property type="match status" value="1"/>
</dbReference>
<comment type="similarity">
    <text evidence="1">Belongs to the peptidase S58 family.</text>
</comment>
<dbReference type="EMBL" id="CP000812">
    <property type="protein sequence ID" value="ABV32812.1"/>
    <property type="molecule type" value="Genomic_DNA"/>
</dbReference>
<dbReference type="GO" id="GO:0004177">
    <property type="term" value="F:aminopeptidase activity"/>
    <property type="evidence" value="ECO:0007669"/>
    <property type="project" value="TreeGrafter"/>
</dbReference>
<evidence type="ECO:0000256" key="1">
    <source>
        <dbReference type="ARBA" id="ARBA00007068"/>
    </source>
</evidence>